<feature type="compositionally biased region" description="Basic and acidic residues" evidence="1">
    <location>
        <begin position="179"/>
        <end position="211"/>
    </location>
</feature>
<dbReference type="Proteomes" id="UP001153069">
    <property type="component" value="Unassembled WGS sequence"/>
</dbReference>
<feature type="compositionally biased region" description="Basic and acidic residues" evidence="1">
    <location>
        <begin position="369"/>
        <end position="378"/>
    </location>
</feature>
<comment type="caution">
    <text evidence="3">The sequence shown here is derived from an EMBL/GenBank/DDBJ whole genome shotgun (WGS) entry which is preliminary data.</text>
</comment>
<evidence type="ECO:0000313" key="3">
    <source>
        <dbReference type="EMBL" id="CAB9522618.1"/>
    </source>
</evidence>
<dbReference type="EMBL" id="CAICTM010001321">
    <property type="protein sequence ID" value="CAB9522618.1"/>
    <property type="molecule type" value="Genomic_DNA"/>
</dbReference>
<dbReference type="AlphaFoldDB" id="A0A9N8EKY8"/>
<protein>
    <submittedName>
        <fullName evidence="3">Uncharacterized protein</fullName>
    </submittedName>
</protein>
<feature type="compositionally biased region" description="Basic and acidic residues" evidence="1">
    <location>
        <begin position="228"/>
        <end position="288"/>
    </location>
</feature>
<reference evidence="3" key="1">
    <citation type="submission" date="2020-06" db="EMBL/GenBank/DDBJ databases">
        <authorList>
            <consortium name="Plant Systems Biology data submission"/>
        </authorList>
    </citation>
    <scope>NUCLEOTIDE SEQUENCE</scope>
    <source>
        <strain evidence="3">D6</strain>
    </source>
</reference>
<feature type="region of interest" description="Disordered" evidence="1">
    <location>
        <begin position="57"/>
        <end position="324"/>
    </location>
</feature>
<evidence type="ECO:0000256" key="2">
    <source>
        <dbReference type="SAM" id="SignalP"/>
    </source>
</evidence>
<organism evidence="3 4">
    <name type="scientific">Seminavis robusta</name>
    <dbReference type="NCBI Taxonomy" id="568900"/>
    <lineage>
        <taxon>Eukaryota</taxon>
        <taxon>Sar</taxon>
        <taxon>Stramenopiles</taxon>
        <taxon>Ochrophyta</taxon>
        <taxon>Bacillariophyta</taxon>
        <taxon>Bacillariophyceae</taxon>
        <taxon>Bacillariophycidae</taxon>
        <taxon>Naviculales</taxon>
        <taxon>Naviculaceae</taxon>
        <taxon>Seminavis</taxon>
    </lineage>
</organism>
<evidence type="ECO:0000256" key="1">
    <source>
        <dbReference type="SAM" id="MobiDB-lite"/>
    </source>
</evidence>
<feature type="compositionally biased region" description="Basic and acidic residues" evidence="1">
    <location>
        <begin position="300"/>
        <end position="313"/>
    </location>
</feature>
<feature type="compositionally biased region" description="Basic and acidic residues" evidence="1">
    <location>
        <begin position="152"/>
        <end position="162"/>
    </location>
</feature>
<feature type="region of interest" description="Disordered" evidence="1">
    <location>
        <begin position="643"/>
        <end position="664"/>
    </location>
</feature>
<keyword evidence="4" id="KW-1185">Reference proteome</keyword>
<proteinExistence type="predicted"/>
<feature type="compositionally biased region" description="Gly residues" evidence="1">
    <location>
        <begin position="163"/>
        <end position="178"/>
    </location>
</feature>
<gene>
    <name evidence="3" type="ORF">SEMRO_1323_G262730.1</name>
</gene>
<feature type="compositionally biased region" description="Basic residues" evidence="1">
    <location>
        <begin position="68"/>
        <end position="79"/>
    </location>
</feature>
<feature type="compositionally biased region" description="Basic and acidic residues" evidence="1">
    <location>
        <begin position="86"/>
        <end position="95"/>
    </location>
</feature>
<sequence>MANPRRFAYVCFLLLALVNCGVLGKIRGANRGVDNEVRPLDDTPPSDSTAATVAARSLKNHEGNQNEKRKHHKNQRMHHNMMGGAKAKEEVAVHEEEVEENYPHHHHPHNHPEQPDYDHVHEDDEYDHSGVEEPEGDDEYELQHPKGGAKGGTKEGGAKEGGAKGGGGGTKGGGVTKGGTKEGGVKGGTKEGGSKGGVKEGGAKGGVKEGGAKGYKVTSETYYKGGKNKSDSKSGKYKGGKNDKGAKGGKSDKGYKGDKSDKGYYKGKDKSKDKGGKTKGDKSKGGKDKGKKSYKYNGHAVEKKQKSSKETHYVKSKYKLKKSSSDSYDYYETEVPTEHPTVPEAEGPTVVEVPVTFYFAFDKPEEDPEGRRKLDGHVDSSSGAGEPTPEEIETFEHAVKEYAVGLFEYLHEEKPGTFISVTPTIEKVVVQPGADYPLQIDVTFHVLYNESPDHAPDAAEVAQILEDAFSAEEFTYFYLWGREDIWNNVSSVKVEPNLPEEPEEPGPSGPEVDVYSTMVYDFSTDPTTEPTDEDFDELTTLTQTFFTDLLTDLYKDNPDTQFEELDVSRLATTVDLEATPPVLVDFKYEVKFDEDSMIIPSDEELFDIMAGNMFDAYIRLYLAPCDCMWATVDRVGFLEYSAEEGSSDSSEEGQPSEGLIGTAQSGQRVQSSMIHSFFEGTESRPSKDDYTKLEMATDLFFAETLTAFFKDNNETELLSSNTEIESSFYNEGEAQPLQVDYITTATFAGVPYDGSIFDLLQGAAYENYIMEYLWPEGEPWTNINGVMLVDRIETPPES</sequence>
<feature type="compositionally biased region" description="Basic and acidic residues" evidence="1">
    <location>
        <begin position="110"/>
        <end position="131"/>
    </location>
</feature>
<feature type="chain" id="PRO_5040481744" evidence="2">
    <location>
        <begin position="29"/>
        <end position="798"/>
    </location>
</feature>
<keyword evidence="2" id="KW-0732">Signal</keyword>
<feature type="signal peptide" evidence="2">
    <location>
        <begin position="1"/>
        <end position="28"/>
    </location>
</feature>
<feature type="region of interest" description="Disordered" evidence="1">
    <location>
        <begin position="365"/>
        <end position="390"/>
    </location>
</feature>
<name>A0A9N8EKY8_9STRA</name>
<evidence type="ECO:0000313" key="4">
    <source>
        <dbReference type="Proteomes" id="UP001153069"/>
    </source>
</evidence>
<accession>A0A9N8EKY8</accession>